<dbReference type="SUPFAM" id="SSF55804">
    <property type="entry name" value="Phoshotransferase/anion transport protein"/>
    <property type="match status" value="1"/>
</dbReference>
<dbReference type="InterPro" id="IPR002178">
    <property type="entry name" value="PTS_EIIA_type-2_dom"/>
</dbReference>
<dbReference type="InterPro" id="IPR051351">
    <property type="entry name" value="Ascorbate-PTS_EIIA_comp"/>
</dbReference>
<dbReference type="GO" id="GO:0016301">
    <property type="term" value="F:kinase activity"/>
    <property type="evidence" value="ECO:0007669"/>
    <property type="project" value="UniProtKB-KW"/>
</dbReference>
<accession>A0A0A3Z1T3</accession>
<dbReference type="eggNOG" id="COG1762">
    <property type="taxonomic scope" value="Bacteria"/>
</dbReference>
<dbReference type="RefSeq" id="WP_034893298.1">
    <property type="nucleotide sequence ID" value="NZ_JRUQ01000039.1"/>
</dbReference>
<dbReference type="Proteomes" id="UP000030351">
    <property type="component" value="Unassembled WGS sequence"/>
</dbReference>
<dbReference type="EMBL" id="JRUQ01000039">
    <property type="protein sequence ID" value="KGT92840.1"/>
    <property type="molecule type" value="Genomic_DNA"/>
</dbReference>
<dbReference type="STRING" id="371042.NG99_12920"/>
<dbReference type="GO" id="GO:0009401">
    <property type="term" value="P:phosphoenolpyruvate-dependent sugar phosphotransferase system"/>
    <property type="evidence" value="ECO:0007669"/>
    <property type="project" value="UniProtKB-KW"/>
</dbReference>
<keyword evidence="4" id="KW-0808">Transferase</keyword>
<keyword evidence="2" id="KW-0813">Transport</keyword>
<organism evidence="8 9">
    <name type="scientific">Erwinia typographi</name>
    <dbReference type="NCBI Taxonomy" id="371042"/>
    <lineage>
        <taxon>Bacteria</taxon>
        <taxon>Pseudomonadati</taxon>
        <taxon>Pseudomonadota</taxon>
        <taxon>Gammaproteobacteria</taxon>
        <taxon>Enterobacterales</taxon>
        <taxon>Erwiniaceae</taxon>
        <taxon>Erwinia</taxon>
    </lineage>
</organism>
<dbReference type="Gene3D" id="3.40.930.10">
    <property type="entry name" value="Mannitol-specific EII, Chain A"/>
    <property type="match status" value="1"/>
</dbReference>
<sequence length="147" mass="16019">MLNDLLTPDVIRIHPACKDWREAVALACEPLIANGAIEPRYVEAIYRSHEAIGPYYVVGPGIAMPHARPEEGVNRLALSLTVIEQGVNFDSDGNDPVRLLIVLAATDSHSHIEAIAQLAALFDCEEDTASLMAAKEINTIQSVISRY</sequence>
<keyword evidence="9" id="KW-1185">Reference proteome</keyword>
<dbReference type="Pfam" id="PF00359">
    <property type="entry name" value="PTS_EIIA_2"/>
    <property type="match status" value="1"/>
</dbReference>
<gene>
    <name evidence="8" type="primary">cmtB</name>
    <name evidence="8" type="ORF">NG99_12920</name>
</gene>
<evidence type="ECO:0000256" key="1">
    <source>
        <dbReference type="ARBA" id="ARBA00004496"/>
    </source>
</evidence>
<dbReference type="OrthoDB" id="1634238at2"/>
<evidence type="ECO:0000256" key="4">
    <source>
        <dbReference type="ARBA" id="ARBA00022679"/>
    </source>
</evidence>
<keyword evidence="6" id="KW-0418">Kinase</keyword>
<dbReference type="GO" id="GO:0005737">
    <property type="term" value="C:cytoplasm"/>
    <property type="evidence" value="ECO:0007669"/>
    <property type="project" value="UniProtKB-SubCell"/>
</dbReference>
<comment type="caution">
    <text evidence="8">The sequence shown here is derived from an EMBL/GenBank/DDBJ whole genome shotgun (WGS) entry which is preliminary data.</text>
</comment>
<comment type="subcellular location">
    <subcellularLocation>
        <location evidence="1">Cytoplasm</location>
    </subcellularLocation>
</comment>
<evidence type="ECO:0000256" key="3">
    <source>
        <dbReference type="ARBA" id="ARBA00022490"/>
    </source>
</evidence>
<evidence type="ECO:0000313" key="8">
    <source>
        <dbReference type="EMBL" id="KGT92840.1"/>
    </source>
</evidence>
<evidence type="ECO:0000259" key="7">
    <source>
        <dbReference type="PROSITE" id="PS51094"/>
    </source>
</evidence>
<dbReference type="CDD" id="cd00211">
    <property type="entry name" value="PTS_IIA_fru"/>
    <property type="match status" value="1"/>
</dbReference>
<dbReference type="PROSITE" id="PS51094">
    <property type="entry name" value="PTS_EIIA_TYPE_2"/>
    <property type="match status" value="1"/>
</dbReference>
<keyword evidence="3" id="KW-0963">Cytoplasm</keyword>
<dbReference type="PANTHER" id="PTHR36203">
    <property type="entry name" value="ASCORBATE-SPECIFIC PTS SYSTEM EIIA COMPONENT"/>
    <property type="match status" value="1"/>
</dbReference>
<reference evidence="8 9" key="1">
    <citation type="submission" date="2014-10" db="EMBL/GenBank/DDBJ databases">
        <title>Genome sequence of Erwinia typographi M043b.</title>
        <authorList>
            <person name="Chan K.-G."/>
            <person name="Tan W.-S."/>
        </authorList>
    </citation>
    <scope>NUCLEOTIDE SEQUENCE [LARGE SCALE GENOMIC DNA]</scope>
    <source>
        <strain evidence="8 9">M043b</strain>
    </source>
</reference>
<keyword evidence="5" id="KW-0598">Phosphotransferase system</keyword>
<evidence type="ECO:0000313" key="9">
    <source>
        <dbReference type="Proteomes" id="UP000030351"/>
    </source>
</evidence>
<evidence type="ECO:0000256" key="5">
    <source>
        <dbReference type="ARBA" id="ARBA00022683"/>
    </source>
</evidence>
<dbReference type="AlphaFoldDB" id="A0A0A3Z1T3"/>
<evidence type="ECO:0000256" key="6">
    <source>
        <dbReference type="ARBA" id="ARBA00022777"/>
    </source>
</evidence>
<dbReference type="InterPro" id="IPR016152">
    <property type="entry name" value="PTrfase/Anion_transptr"/>
</dbReference>
<evidence type="ECO:0000256" key="2">
    <source>
        <dbReference type="ARBA" id="ARBA00022448"/>
    </source>
</evidence>
<feature type="domain" description="PTS EIIA type-2" evidence="7">
    <location>
        <begin position="4"/>
        <end position="147"/>
    </location>
</feature>
<name>A0A0A3Z1T3_9GAMM</name>
<proteinExistence type="predicted"/>
<dbReference type="PANTHER" id="PTHR36203:SF4">
    <property type="entry name" value="MANNITOL-SPECIFIC CRYPTIC PHOSPHOTRANSFERASE ENZYME IIA COMPONENT"/>
    <property type="match status" value="1"/>
</dbReference>
<protein>
    <submittedName>
        <fullName evidence="8">PTS system mannitol-specific transporter subunit IIA</fullName>
    </submittedName>
</protein>